<keyword evidence="3" id="KW-1185">Reference proteome</keyword>
<gene>
    <name evidence="2" type="ordered locus">Daes_0582</name>
</gene>
<dbReference type="EMBL" id="CP002431">
    <property type="protein sequence ID" value="ADU61601.1"/>
    <property type="molecule type" value="Genomic_DNA"/>
</dbReference>
<feature type="signal peptide" evidence="1">
    <location>
        <begin position="1"/>
        <end position="19"/>
    </location>
</feature>
<evidence type="ECO:0000256" key="1">
    <source>
        <dbReference type="SAM" id="SignalP"/>
    </source>
</evidence>
<dbReference type="RefSeq" id="WP_013513537.1">
    <property type="nucleotide sequence ID" value="NC_014844.1"/>
</dbReference>
<dbReference type="eggNOG" id="COG0715">
    <property type="taxonomic scope" value="Bacteria"/>
</dbReference>
<dbReference type="Gene3D" id="3.40.190.10">
    <property type="entry name" value="Periplasmic binding protein-like II"/>
    <property type="match status" value="2"/>
</dbReference>
<dbReference type="Proteomes" id="UP000002191">
    <property type="component" value="Chromosome"/>
</dbReference>
<dbReference type="OrthoDB" id="5516036at2"/>
<evidence type="ECO:0000313" key="2">
    <source>
        <dbReference type="EMBL" id="ADU61601.1"/>
    </source>
</evidence>
<name>E6VYE3_PSEA9</name>
<accession>E6VYE3</accession>
<dbReference type="HOGENOM" id="CLU_836073_0_0_7"/>
<protein>
    <submittedName>
        <fullName evidence="2">ABC-type transport system, periplasmic component</fullName>
    </submittedName>
</protein>
<evidence type="ECO:0000313" key="3">
    <source>
        <dbReference type="Proteomes" id="UP000002191"/>
    </source>
</evidence>
<dbReference type="KEGG" id="das:Daes_0582"/>
<reference evidence="2 3" key="2">
    <citation type="journal article" date="2014" name="Genome Announc.">
        <title>Complete Genome Sequence of the Subsurface, Mesophilic Sulfate-Reducing Bacterium Desulfovibrio aespoeensis Aspo-2.</title>
        <authorList>
            <person name="Pedersen K."/>
            <person name="Bengtsson A."/>
            <person name="Edlund J."/>
            <person name="Rabe L."/>
            <person name="Hazen T."/>
            <person name="Chakraborty R."/>
            <person name="Goodwin L."/>
            <person name="Shapiro N."/>
        </authorList>
    </citation>
    <scope>NUCLEOTIDE SEQUENCE [LARGE SCALE GENOMIC DNA]</scope>
    <source>
        <strain evidence="3">ATCC 700646 / DSM 10631 / Aspo-2</strain>
    </source>
</reference>
<sequence precursor="true">MKKTQLASLALLLALAAWGGLHLMPHAKQSAPQGGRTMLSIYTTGQATTPQMPLWKALAEGDLSFAPDIHYWKNLDDLRGTLLAGKGDIWVGHIDGFAQAAMRGTPIRLVCVTGWKKFFILTSRPDIRTFDDIVRLPEGAEIATAPPHSPAVAVLHSLEGVGLPRFNYAPYEAKQLALKAMRGDTDLLLLPEPLVTALLAKAPNLRVVASVEEEYGRMTGREPLLPMAGIAVNTKTLALHPGLDDRLAAAMRKQEQPLLDDPESGLATLPLEFEQFIEPEIVRASLARDIIRVRSAAESESMIREYLSMVFPECVGPDGIIPLPDDFFGGSR</sequence>
<feature type="chain" id="PRO_5003214117" evidence="1">
    <location>
        <begin position="20"/>
        <end position="332"/>
    </location>
</feature>
<dbReference type="SUPFAM" id="SSF53850">
    <property type="entry name" value="Periplasmic binding protein-like II"/>
    <property type="match status" value="1"/>
</dbReference>
<dbReference type="STRING" id="643562.Daes_0582"/>
<proteinExistence type="predicted"/>
<reference evidence="3" key="1">
    <citation type="submission" date="2010-12" db="EMBL/GenBank/DDBJ databases">
        <title>Complete sequence of Desulfovibrio aespoeensis Aspo-2.</title>
        <authorList>
            <consortium name="US DOE Joint Genome Institute"/>
            <person name="Lucas S."/>
            <person name="Copeland A."/>
            <person name="Lapidus A."/>
            <person name="Cheng J.-F."/>
            <person name="Goodwin L."/>
            <person name="Pitluck S."/>
            <person name="Chertkov O."/>
            <person name="Misra M."/>
            <person name="Detter J.C."/>
            <person name="Han C."/>
            <person name="Tapia R."/>
            <person name="Land M."/>
            <person name="Hauser L."/>
            <person name="Kyrpides N."/>
            <person name="Ivanova N."/>
            <person name="Ovchinnikova G."/>
            <person name="Pedersen K."/>
            <person name="Jagevall S."/>
            <person name="Hazen T."/>
            <person name="Woyke T."/>
        </authorList>
    </citation>
    <scope>NUCLEOTIDE SEQUENCE [LARGE SCALE GENOMIC DNA]</scope>
    <source>
        <strain evidence="3">ATCC 700646 / DSM 10631 / Aspo-2</strain>
    </source>
</reference>
<keyword evidence="1" id="KW-0732">Signal</keyword>
<dbReference type="AlphaFoldDB" id="E6VYE3"/>
<organism evidence="2 3">
    <name type="scientific">Pseudodesulfovibrio aespoeensis (strain ATCC 700646 / DSM 10631 / Aspo-2)</name>
    <name type="common">Desulfovibrio aespoeensis</name>
    <dbReference type="NCBI Taxonomy" id="643562"/>
    <lineage>
        <taxon>Bacteria</taxon>
        <taxon>Pseudomonadati</taxon>
        <taxon>Thermodesulfobacteriota</taxon>
        <taxon>Desulfovibrionia</taxon>
        <taxon>Desulfovibrionales</taxon>
        <taxon>Desulfovibrionaceae</taxon>
    </lineage>
</organism>